<dbReference type="InterPro" id="IPR009537">
    <property type="entry name" value="DUF1156"/>
</dbReference>
<dbReference type="SUPFAM" id="SSF53335">
    <property type="entry name" value="S-adenosyl-L-methionine-dependent methyltransferases"/>
    <property type="match status" value="2"/>
</dbReference>
<name>A0A8X8H3N6_9RHOB</name>
<proteinExistence type="predicted"/>
<dbReference type="RefSeq" id="WP_152828751.1">
    <property type="nucleotide sequence ID" value="NZ_WHUT02000020.1"/>
</dbReference>
<accession>A0A8X8H3N6</accession>
<dbReference type="InterPro" id="IPR029063">
    <property type="entry name" value="SAM-dependent_MTases_sf"/>
</dbReference>
<dbReference type="AlphaFoldDB" id="A0A8X8H3N6"/>
<evidence type="ECO:0000259" key="1">
    <source>
        <dbReference type="Pfam" id="PF06634"/>
    </source>
</evidence>
<dbReference type="NCBIfam" id="NF042963">
    <property type="entry name" value="DUF1156_antiphage"/>
    <property type="match status" value="1"/>
</dbReference>
<evidence type="ECO:0000313" key="3">
    <source>
        <dbReference type="Proteomes" id="UP000484076"/>
    </source>
</evidence>
<keyword evidence="3" id="KW-1185">Reference proteome</keyword>
<sequence>MTVKSSSRPGITTGLAPLSLANTPAFIERQFPVGRLSAETFKERKAVQSQTLTSLGSYWKGRKPLILVRAVLLGALLPATDEPVADLDIFLKLMGMDDASLARRFNGSAAAFARLFPDFAEWVTEVNGLRRNWRDDLSEPDRLGRMAEAFATLPYADRLKHVLRPEECDERELLAPIWSAVNSHLGTTARTLPELVEELGIARFGHRPKVADTFCGGGSIPFEAARIGCDVYASDLNPIACMLTWGAFNIIGASKERRAEIEKAQAEVTAVVDAEITALGIEHDAAGNRAKAYLYCLETRCPRTGWLVPMAPSWVISKSSNTVARLVPDHDQKRYDIEISAGVSAAEMVEAEAGTVRGGRLVHPMNPERSGVEVKTIRGDYRDAAGITRNKLRLWEKLDFIPRPDDILQERLYCVQWIKADSIGKARQQTFFAKADEDDIVRERTVERIVSENIVRWQADGLVPDMPIEPGDNTTQPIRERGWTHWQHLFGARQLLMFAKFREFMDASETPQTALYLEIARRLDNNSRLCRWTSASVNADGKSLNSDRIGQVFSNQALNTMLNYAVRGITYQNEELPKRYPSIAGTTRIKTHSAMAIDESQDVFVTDPPYADAVNYHEITEFFIAWLRKNPPAPFDQWTWDSRRPLAIKGKDEGFRRDMVAAYAAMTRQMPDSGMQVVMFTHQDAGVWADLGAILWAAGLKVTAAWNIVTETESALKEGNYVQGTVCLVLRKRLGQANGRRMEIEAEIEEAVADQLARLTALDDSWHERTSAETLYTDGDLTLAAYAAALQVVTAYSTIDRQPLDRDLYRPLARGETTMLRELVDYAARVANNLLVPEGFPRDMWRDLIAAERFYVRMLDMEAKGAAKVADFQNFAKSFAYGGYTEVMASTAANAAALAGAADLKGRMLGAEGFGATLMRQVLFAIWKTMEGAERDPKRGVTILKADIGADYWTTRQKLILLAGYVAQKTARTRPDESAAAAELTEALKLDRV</sequence>
<dbReference type="InterPro" id="IPR049953">
    <property type="entry name" value="Antiphage_assoc"/>
</dbReference>
<feature type="domain" description="DUF1156" evidence="1">
    <location>
        <begin position="30"/>
        <end position="91"/>
    </location>
</feature>
<gene>
    <name evidence="2" type="ORF">GEU84_020365</name>
</gene>
<dbReference type="Gene3D" id="3.40.50.150">
    <property type="entry name" value="Vaccinia Virus protein VP39"/>
    <property type="match status" value="1"/>
</dbReference>
<reference evidence="2" key="1">
    <citation type="submission" date="2020-05" db="EMBL/GenBank/DDBJ databases">
        <title>Fertoebacter nigrum gen. nov., sp. nov., a new member of the family Rhodobacteraceae.</title>
        <authorList>
            <person name="Szuroczki S."/>
            <person name="Abbaszade G."/>
            <person name="Buni D."/>
            <person name="Schumann P."/>
            <person name="Toth E."/>
        </authorList>
    </citation>
    <scope>NUCLEOTIDE SEQUENCE</scope>
    <source>
        <strain evidence="2">RG-N-1a</strain>
    </source>
</reference>
<dbReference type="EMBL" id="WHUT02000020">
    <property type="protein sequence ID" value="NUB46751.1"/>
    <property type="molecule type" value="Genomic_DNA"/>
</dbReference>
<protein>
    <submittedName>
        <fullName evidence="2">DUF1156 domain-containing protein</fullName>
    </submittedName>
</protein>
<dbReference type="Pfam" id="PF06634">
    <property type="entry name" value="DUF1156"/>
    <property type="match status" value="1"/>
</dbReference>
<evidence type="ECO:0000313" key="2">
    <source>
        <dbReference type="EMBL" id="NUB46751.1"/>
    </source>
</evidence>
<dbReference type="Proteomes" id="UP000484076">
    <property type="component" value="Unassembled WGS sequence"/>
</dbReference>
<organism evidence="2 3">
    <name type="scientific">Fertoeibacter niger</name>
    <dbReference type="NCBI Taxonomy" id="2656921"/>
    <lineage>
        <taxon>Bacteria</taxon>
        <taxon>Pseudomonadati</taxon>
        <taxon>Pseudomonadota</taxon>
        <taxon>Alphaproteobacteria</taxon>
        <taxon>Rhodobacterales</taxon>
        <taxon>Paracoccaceae</taxon>
        <taxon>Fertoeibacter</taxon>
    </lineage>
</organism>
<comment type="caution">
    <text evidence="2">The sequence shown here is derived from an EMBL/GenBank/DDBJ whole genome shotgun (WGS) entry which is preliminary data.</text>
</comment>